<reference evidence="2" key="1">
    <citation type="submission" date="2015-03" db="EMBL/GenBank/DDBJ databases">
        <authorList>
            <person name="Urmite Genomes"/>
        </authorList>
    </citation>
    <scope>NUCLEOTIDE SEQUENCE [LARGE SCALE GENOMIC DNA]</scope>
    <source>
        <strain evidence="2">Arc-Hr</strain>
    </source>
</reference>
<proteinExistence type="predicted"/>
<keyword evidence="2" id="KW-1185">Reference proteome</keyword>
<dbReference type="AlphaFoldDB" id="A0A0D6JLJ2"/>
<evidence type="ECO:0008006" key="3">
    <source>
        <dbReference type="Google" id="ProtNLM"/>
    </source>
</evidence>
<protein>
    <recommendedName>
        <fullName evidence="3">RNA ligase domain-containing protein</fullName>
    </recommendedName>
</protein>
<gene>
    <name evidence="1" type="ORF">BN996_00197</name>
</gene>
<accession>A0A0D6JLJ2</accession>
<organism evidence="1 2">
    <name type="scientific">Haloferax massiliensis</name>
    <dbReference type="NCBI Taxonomy" id="1476858"/>
    <lineage>
        <taxon>Archaea</taxon>
        <taxon>Methanobacteriati</taxon>
        <taxon>Methanobacteriota</taxon>
        <taxon>Stenosarchaea group</taxon>
        <taxon>Halobacteria</taxon>
        <taxon>Halobacteriales</taxon>
        <taxon>Haloferacaceae</taxon>
        <taxon>Haloferax</taxon>
    </lineage>
</organism>
<dbReference type="EMBL" id="CSTE01000001">
    <property type="protein sequence ID" value="CQR48749.1"/>
    <property type="molecule type" value="Genomic_DNA"/>
</dbReference>
<evidence type="ECO:0000313" key="1">
    <source>
        <dbReference type="EMBL" id="CQR48749.1"/>
    </source>
</evidence>
<sequence>MKPYPSTPQLADAPEGLLSSGHLWLREYVAGLRLRFQMKPSGLLVFGDRDRVFDDVPPPYEHAVRHVREQFDRDAFHDAVDDPSAYVFFGVAPCNVGIDYDWDRIPPFLGCAVWNEANERLLPIDKAERVFERLGLAPANVFQKEVNVRDFHPERFEIPKSAWYDGPAAGIVIENRGGGRALIEETRVEEQVDHEPLNGEPTGVSHSLVTKPRVNRAIKAIETHGKTATTAEIHARVFEMIVREEYTRLDHGNIDWTTLRSAVGSVVAERFDELADN</sequence>
<dbReference type="Proteomes" id="UP000198902">
    <property type="component" value="Unassembled WGS sequence"/>
</dbReference>
<name>A0A0D6JLJ2_9EURY</name>
<evidence type="ECO:0000313" key="2">
    <source>
        <dbReference type="Proteomes" id="UP000198902"/>
    </source>
</evidence>